<dbReference type="EnsemblPlants" id="AET3Gv20391600.1">
    <property type="protein sequence ID" value="AET3Gv20391600.1"/>
    <property type="gene ID" value="AET3Gv20391600"/>
</dbReference>
<dbReference type="GO" id="GO:1990052">
    <property type="term" value="P:ER to chloroplast lipid transport"/>
    <property type="evidence" value="ECO:0007669"/>
    <property type="project" value="EnsemblPlants"/>
</dbReference>
<dbReference type="PANTHER" id="PTHR34954:SF4">
    <property type="entry name" value="PROTEIN TRIGALACTOSYLDIACYLGLYCEROL 4, CHLOROPLASTIC"/>
    <property type="match status" value="1"/>
</dbReference>
<dbReference type="Pfam" id="PF12600">
    <property type="entry name" value="DUF3769"/>
    <property type="match status" value="1"/>
</dbReference>
<feature type="region of interest" description="Disordered" evidence="1">
    <location>
        <begin position="1"/>
        <end position="28"/>
    </location>
</feature>
<dbReference type="GO" id="GO:0009707">
    <property type="term" value="C:chloroplast outer membrane"/>
    <property type="evidence" value="ECO:0007669"/>
    <property type="project" value="EnsemblPlants"/>
</dbReference>
<evidence type="ECO:0000313" key="3">
    <source>
        <dbReference type="Proteomes" id="UP000015105"/>
    </source>
</evidence>
<dbReference type="InterPro" id="IPR022244">
    <property type="entry name" value="DUF3769"/>
</dbReference>
<evidence type="ECO:0008006" key="4">
    <source>
        <dbReference type="Google" id="ProtNLM"/>
    </source>
</evidence>
<dbReference type="AlphaFoldDB" id="A0A453ELI9"/>
<dbReference type="InterPro" id="IPR044160">
    <property type="entry name" value="TGD4-like"/>
</dbReference>
<sequence>ATAATTLRRSTKRTNNSEKKAKRRPAKAASAAMLRQMRWLTDREGRWELDVESPATMEGTARPVPGDPLPLGLSRGPRVTRTKQLDFFHRFMASPLVPSFSASRAGLSLHHAHLLHLAHNWSFTILEQLHVQKLVTVVKEKLSNRQEGVPWSNDLKRHLHDVISLGAGTELLITPDTALLLELYNINKGDRGKAIIHHKLPQQNLTLAASWPGLFVDKQGVYWDVPLSLSADLASVGSSSGLSYHLLLQQNSGEPKCFGGDETNDVPLALLPGLCAKAAISIKRSIDAWRKKEDKLKMVQPYDAFLSDPHVSFTGIVGAVASGSLGDCSKRISVPDETRKSNAFRVFHERNKFAACADLFASVTFTAQHGNFQRLFLDLTRVSARLDISSGSLFLRGASRLAQDFFFSRRPDLETFCDVCPDVIVSLQQQIVGPFSFRVESSVAIDPRSQDHFVRVDDSVFAIDWALKVLGSAKATAWYSPKHQEAMVELRFFEV</sequence>
<dbReference type="STRING" id="200361.A0A453ELI9"/>
<reference evidence="2" key="5">
    <citation type="journal article" date="2021" name="G3 (Bethesda)">
        <title>Aegilops tauschii genome assembly Aet v5.0 features greater sequence contiguity and improved annotation.</title>
        <authorList>
            <person name="Wang L."/>
            <person name="Zhu T."/>
            <person name="Rodriguez J.C."/>
            <person name="Deal K.R."/>
            <person name="Dubcovsky J."/>
            <person name="McGuire P.E."/>
            <person name="Lux T."/>
            <person name="Spannagl M."/>
            <person name="Mayer K.F.X."/>
            <person name="Baldrich P."/>
            <person name="Meyers B.C."/>
            <person name="Huo N."/>
            <person name="Gu Y.Q."/>
            <person name="Zhou H."/>
            <person name="Devos K.M."/>
            <person name="Bennetzen J.L."/>
            <person name="Unver T."/>
            <person name="Budak H."/>
            <person name="Gulick P.J."/>
            <person name="Galiba G."/>
            <person name="Kalapos B."/>
            <person name="Nelson D.R."/>
            <person name="Li P."/>
            <person name="You F.M."/>
            <person name="Luo M.C."/>
            <person name="Dvorak J."/>
        </authorList>
    </citation>
    <scope>NUCLEOTIDE SEQUENCE [LARGE SCALE GENOMIC DNA]</scope>
    <source>
        <strain evidence="2">cv. AL8/78</strain>
    </source>
</reference>
<proteinExistence type="predicted"/>
<protein>
    <recommendedName>
        <fullName evidence="4">Protein TRIGALACTOSYLDIACYLGLYCEROL 4, chloroplastic</fullName>
    </recommendedName>
</protein>
<name>A0A453ELI9_AEGTS</name>
<dbReference type="GO" id="GO:0005783">
    <property type="term" value="C:endoplasmic reticulum"/>
    <property type="evidence" value="ECO:0007669"/>
    <property type="project" value="EnsemblPlants"/>
</dbReference>
<dbReference type="Gramene" id="AET3Gv20391600.1">
    <property type="protein sequence ID" value="AET3Gv20391600.1"/>
    <property type="gene ID" value="AET3Gv20391600"/>
</dbReference>
<dbReference type="GO" id="GO:0034196">
    <property type="term" value="P:acylglycerol transport"/>
    <property type="evidence" value="ECO:0007669"/>
    <property type="project" value="EnsemblPlants"/>
</dbReference>
<keyword evidence="3" id="KW-1185">Reference proteome</keyword>
<reference evidence="3" key="2">
    <citation type="journal article" date="2017" name="Nat. Plants">
        <title>The Aegilops tauschii genome reveals multiple impacts of transposons.</title>
        <authorList>
            <person name="Zhao G."/>
            <person name="Zou C."/>
            <person name="Li K."/>
            <person name="Wang K."/>
            <person name="Li T."/>
            <person name="Gao L."/>
            <person name="Zhang X."/>
            <person name="Wang H."/>
            <person name="Yang Z."/>
            <person name="Liu X."/>
            <person name="Jiang W."/>
            <person name="Mao L."/>
            <person name="Kong X."/>
            <person name="Jiao Y."/>
            <person name="Jia J."/>
        </authorList>
    </citation>
    <scope>NUCLEOTIDE SEQUENCE [LARGE SCALE GENOMIC DNA]</scope>
    <source>
        <strain evidence="3">cv. AL8/78</strain>
    </source>
</reference>
<organism evidence="2 3">
    <name type="scientific">Aegilops tauschii subsp. strangulata</name>
    <name type="common">Goatgrass</name>
    <dbReference type="NCBI Taxonomy" id="200361"/>
    <lineage>
        <taxon>Eukaryota</taxon>
        <taxon>Viridiplantae</taxon>
        <taxon>Streptophyta</taxon>
        <taxon>Embryophyta</taxon>
        <taxon>Tracheophyta</taxon>
        <taxon>Spermatophyta</taxon>
        <taxon>Magnoliopsida</taxon>
        <taxon>Liliopsida</taxon>
        <taxon>Poales</taxon>
        <taxon>Poaceae</taxon>
        <taxon>BOP clade</taxon>
        <taxon>Pooideae</taxon>
        <taxon>Triticodae</taxon>
        <taxon>Triticeae</taxon>
        <taxon>Triticinae</taxon>
        <taxon>Aegilops</taxon>
    </lineage>
</organism>
<reference evidence="2" key="3">
    <citation type="journal article" date="2017" name="Nature">
        <title>Genome sequence of the progenitor of the wheat D genome Aegilops tauschii.</title>
        <authorList>
            <person name="Luo M.C."/>
            <person name="Gu Y.Q."/>
            <person name="Puiu D."/>
            <person name="Wang H."/>
            <person name="Twardziok S.O."/>
            <person name="Deal K.R."/>
            <person name="Huo N."/>
            <person name="Zhu T."/>
            <person name="Wang L."/>
            <person name="Wang Y."/>
            <person name="McGuire P.E."/>
            <person name="Liu S."/>
            <person name="Long H."/>
            <person name="Ramasamy R.K."/>
            <person name="Rodriguez J.C."/>
            <person name="Van S.L."/>
            <person name="Yuan L."/>
            <person name="Wang Z."/>
            <person name="Xia Z."/>
            <person name="Xiao L."/>
            <person name="Anderson O.D."/>
            <person name="Ouyang S."/>
            <person name="Liang Y."/>
            <person name="Zimin A.V."/>
            <person name="Pertea G."/>
            <person name="Qi P."/>
            <person name="Bennetzen J.L."/>
            <person name="Dai X."/>
            <person name="Dawson M.W."/>
            <person name="Muller H.G."/>
            <person name="Kugler K."/>
            <person name="Rivarola-Duarte L."/>
            <person name="Spannagl M."/>
            <person name="Mayer K.F.X."/>
            <person name="Lu F.H."/>
            <person name="Bevan M.W."/>
            <person name="Leroy P."/>
            <person name="Li P."/>
            <person name="You F.M."/>
            <person name="Sun Q."/>
            <person name="Liu Z."/>
            <person name="Lyons E."/>
            <person name="Wicker T."/>
            <person name="Salzberg S.L."/>
            <person name="Devos K.M."/>
            <person name="Dvorak J."/>
        </authorList>
    </citation>
    <scope>NUCLEOTIDE SEQUENCE [LARGE SCALE GENOMIC DNA]</scope>
    <source>
        <strain evidence="2">cv. AL8/78</strain>
    </source>
</reference>
<evidence type="ECO:0000313" key="2">
    <source>
        <dbReference type="EnsemblPlants" id="AET3Gv20391600.1"/>
    </source>
</evidence>
<evidence type="ECO:0000256" key="1">
    <source>
        <dbReference type="SAM" id="MobiDB-lite"/>
    </source>
</evidence>
<dbReference type="GO" id="GO:0070300">
    <property type="term" value="F:phosphatidic acid binding"/>
    <property type="evidence" value="ECO:0007669"/>
    <property type="project" value="EnsemblPlants"/>
</dbReference>
<accession>A0A453ELI9</accession>
<dbReference type="PANTHER" id="PTHR34954">
    <property type="entry name" value="EXPRESSED PROTEIN"/>
    <property type="match status" value="1"/>
</dbReference>
<dbReference type="Proteomes" id="UP000015105">
    <property type="component" value="Chromosome 3D"/>
</dbReference>
<reference evidence="3" key="1">
    <citation type="journal article" date="2014" name="Science">
        <title>Ancient hybridizations among the ancestral genomes of bread wheat.</title>
        <authorList>
            <consortium name="International Wheat Genome Sequencing Consortium,"/>
            <person name="Marcussen T."/>
            <person name="Sandve S.R."/>
            <person name="Heier L."/>
            <person name="Spannagl M."/>
            <person name="Pfeifer M."/>
            <person name="Jakobsen K.S."/>
            <person name="Wulff B.B."/>
            <person name="Steuernagel B."/>
            <person name="Mayer K.F."/>
            <person name="Olsen O.A."/>
        </authorList>
    </citation>
    <scope>NUCLEOTIDE SEQUENCE [LARGE SCALE GENOMIC DNA]</scope>
    <source>
        <strain evidence="3">cv. AL8/78</strain>
    </source>
</reference>
<dbReference type="GO" id="GO:0042803">
    <property type="term" value="F:protein homodimerization activity"/>
    <property type="evidence" value="ECO:0007669"/>
    <property type="project" value="EnsemblPlants"/>
</dbReference>
<reference evidence="2" key="4">
    <citation type="submission" date="2019-03" db="UniProtKB">
        <authorList>
            <consortium name="EnsemblPlants"/>
        </authorList>
    </citation>
    <scope>IDENTIFICATION</scope>
</reference>